<evidence type="ECO:0000256" key="4">
    <source>
        <dbReference type="SAM" id="MobiDB-lite"/>
    </source>
</evidence>
<dbReference type="InterPro" id="IPR042266">
    <property type="entry name" value="PPPDE_sf"/>
</dbReference>
<feature type="domain" description="PUL" evidence="5">
    <location>
        <begin position="217"/>
        <end position="501"/>
    </location>
</feature>
<dbReference type="PROSITE" id="PS51858">
    <property type="entry name" value="PPPDE"/>
    <property type="match status" value="1"/>
</dbReference>
<feature type="compositionally biased region" description="Low complexity" evidence="4">
    <location>
        <begin position="161"/>
        <end position="172"/>
    </location>
</feature>
<dbReference type="Gene3D" id="3.90.1720.30">
    <property type="entry name" value="PPPDE domains"/>
    <property type="match status" value="1"/>
</dbReference>
<dbReference type="SMART" id="SM01179">
    <property type="entry name" value="DUF862"/>
    <property type="match status" value="1"/>
</dbReference>
<evidence type="ECO:0000313" key="8">
    <source>
        <dbReference type="Proteomes" id="UP000002630"/>
    </source>
</evidence>
<name>D7FR46_ECTSI</name>
<dbReference type="STRING" id="2880.D7FR46"/>
<dbReference type="EMBL" id="FN648387">
    <property type="protein sequence ID" value="CBJ26113.1"/>
    <property type="molecule type" value="Genomic_DNA"/>
</dbReference>
<evidence type="ECO:0000259" key="6">
    <source>
        <dbReference type="PROSITE" id="PS51858"/>
    </source>
</evidence>
<feature type="domain" description="PPPDE" evidence="6">
    <location>
        <begin position="3"/>
        <end position="147"/>
    </location>
</feature>
<dbReference type="Pfam" id="PF05903">
    <property type="entry name" value="Peptidase_C97"/>
    <property type="match status" value="1"/>
</dbReference>
<dbReference type="Proteomes" id="UP000002630">
    <property type="component" value="Linkage Group LG14"/>
</dbReference>
<dbReference type="PROSITE" id="PS51396">
    <property type="entry name" value="PUL"/>
    <property type="match status" value="1"/>
</dbReference>
<feature type="region of interest" description="Disordered" evidence="4">
    <location>
        <begin position="161"/>
        <end position="195"/>
    </location>
</feature>
<dbReference type="MEROPS" id="C97.A01"/>
<protein>
    <recommendedName>
        <fullName evidence="9">PPPDE domain-containing protein</fullName>
    </recommendedName>
</protein>
<dbReference type="GO" id="GO:0070646">
    <property type="term" value="P:protein modification by small protein removal"/>
    <property type="evidence" value="ECO:0007669"/>
    <property type="project" value="TreeGrafter"/>
</dbReference>
<comment type="similarity">
    <text evidence="1">Belongs to the DeSI family.</text>
</comment>
<dbReference type="PANTHER" id="PTHR12378">
    <property type="entry name" value="DESUMOYLATING ISOPEPTIDASE"/>
    <property type="match status" value="1"/>
</dbReference>
<keyword evidence="8" id="KW-1185">Reference proteome</keyword>
<dbReference type="InterPro" id="IPR011989">
    <property type="entry name" value="ARM-like"/>
</dbReference>
<evidence type="ECO:0000256" key="2">
    <source>
        <dbReference type="ARBA" id="ARBA00022670"/>
    </source>
</evidence>
<sequence>MAHRVQLALYDLSRGMAKAMSMAILGKQIDGIWHTGLIVYGKEYFFGGGLQSMPHEQFVQMHGGVGPTEYIELGSTDLTEELFEDFNREVQPRFTAQTYDLMKHNCNTYSNEASQFLLGKGIPEYIVNLPQEVLNSPMGGMLRPLLEQMTTQMNGADPYSALHQQQQQQQLAGAGGGAGAAASQPTQTPGAAAAAAAEQRAAAAGVSVADPPQCKADGFPILDKHTKPLVGSDAAKAAPGVVARVKALGATVDGLLSEEESAVLDALPPSMAATKTTPVAPGSFRLMQKILIKDSGWPEKAGFLALVLVSLMVLHQAEGTEMEEAMMQVAKRVQTAGDGQEQLSAQALSMAMCSAANSFATTGGSEYMERADVMPGWLDSSLAGLQHERGEVRQMCSALLNNFSLVLSNAIASKTAAGGTAVEMSDETTQVLFGALDGLQDETSQLVALRRVLSVGRLVRASGSEAASLINDVGLRDQVEGFLSKTKEGEAKNAAAELLRLLG</sequence>
<dbReference type="OrthoDB" id="21221at2759"/>
<dbReference type="GO" id="GO:0008233">
    <property type="term" value="F:peptidase activity"/>
    <property type="evidence" value="ECO:0007669"/>
    <property type="project" value="UniProtKB-KW"/>
</dbReference>
<dbReference type="InterPro" id="IPR008580">
    <property type="entry name" value="PPPDE_dom"/>
</dbReference>
<dbReference type="Gene3D" id="1.25.10.10">
    <property type="entry name" value="Leucine-rich Repeat Variant"/>
    <property type="match status" value="1"/>
</dbReference>
<accession>D7FR46</accession>
<evidence type="ECO:0008006" key="9">
    <source>
        <dbReference type="Google" id="ProtNLM"/>
    </source>
</evidence>
<feature type="compositionally biased region" description="Low complexity" evidence="4">
    <location>
        <begin position="180"/>
        <end position="195"/>
    </location>
</feature>
<keyword evidence="3" id="KW-0378">Hydrolase</keyword>
<dbReference type="InterPro" id="IPR013535">
    <property type="entry name" value="PUL_dom"/>
</dbReference>
<dbReference type="PANTHER" id="PTHR12378:SF7">
    <property type="entry name" value="DESUMOYLATING ISOPEPTIDASE 1"/>
    <property type="match status" value="1"/>
</dbReference>
<reference evidence="7 8" key="1">
    <citation type="journal article" date="2010" name="Nature">
        <title>The Ectocarpus genome and the independent evolution of multicellularity in brown algae.</title>
        <authorList>
            <person name="Cock J.M."/>
            <person name="Sterck L."/>
            <person name="Rouze P."/>
            <person name="Scornet D."/>
            <person name="Allen A.E."/>
            <person name="Amoutzias G."/>
            <person name="Anthouard V."/>
            <person name="Artiguenave F."/>
            <person name="Aury J.M."/>
            <person name="Badger J.H."/>
            <person name="Beszteri B."/>
            <person name="Billiau K."/>
            <person name="Bonnet E."/>
            <person name="Bothwell J.H."/>
            <person name="Bowler C."/>
            <person name="Boyen C."/>
            <person name="Brownlee C."/>
            <person name="Carrano C.J."/>
            <person name="Charrier B."/>
            <person name="Cho G.Y."/>
            <person name="Coelho S.M."/>
            <person name="Collen J."/>
            <person name="Corre E."/>
            <person name="Da Silva C."/>
            <person name="Delage L."/>
            <person name="Delaroque N."/>
            <person name="Dittami S.M."/>
            <person name="Doulbeau S."/>
            <person name="Elias M."/>
            <person name="Farnham G."/>
            <person name="Gachon C.M."/>
            <person name="Gschloessl B."/>
            <person name="Heesch S."/>
            <person name="Jabbari K."/>
            <person name="Jubin C."/>
            <person name="Kawai H."/>
            <person name="Kimura K."/>
            <person name="Kloareg B."/>
            <person name="Kupper F.C."/>
            <person name="Lang D."/>
            <person name="Le Bail A."/>
            <person name="Leblanc C."/>
            <person name="Lerouge P."/>
            <person name="Lohr M."/>
            <person name="Lopez P.J."/>
            <person name="Martens C."/>
            <person name="Maumus F."/>
            <person name="Michel G."/>
            <person name="Miranda-Saavedra D."/>
            <person name="Morales J."/>
            <person name="Moreau H."/>
            <person name="Motomura T."/>
            <person name="Nagasato C."/>
            <person name="Napoli C.A."/>
            <person name="Nelson D.R."/>
            <person name="Nyvall-Collen P."/>
            <person name="Peters A.F."/>
            <person name="Pommier C."/>
            <person name="Potin P."/>
            <person name="Poulain J."/>
            <person name="Quesneville H."/>
            <person name="Read B."/>
            <person name="Rensing S.A."/>
            <person name="Ritter A."/>
            <person name="Rousvoal S."/>
            <person name="Samanta M."/>
            <person name="Samson G."/>
            <person name="Schroeder D.C."/>
            <person name="Segurens B."/>
            <person name="Strittmatter M."/>
            <person name="Tonon T."/>
            <person name="Tregear J.W."/>
            <person name="Valentin K."/>
            <person name="von Dassow P."/>
            <person name="Yamagishi T."/>
            <person name="Van de Peer Y."/>
            <person name="Wincker P."/>
        </authorList>
    </citation>
    <scope>NUCLEOTIDE SEQUENCE [LARGE SCALE GENOMIC DNA]</scope>
    <source>
        <strain evidence="8">Ec32 / CCAP1310/4</strain>
    </source>
</reference>
<dbReference type="GO" id="GO:0006508">
    <property type="term" value="P:proteolysis"/>
    <property type="evidence" value="ECO:0007669"/>
    <property type="project" value="UniProtKB-KW"/>
</dbReference>
<proteinExistence type="inferred from homology"/>
<gene>
    <name evidence="7" type="ORF">Esi_0021_0057</name>
</gene>
<evidence type="ECO:0000259" key="5">
    <source>
        <dbReference type="PROSITE" id="PS51396"/>
    </source>
</evidence>
<organism evidence="7 8">
    <name type="scientific">Ectocarpus siliculosus</name>
    <name type="common">Brown alga</name>
    <name type="synonym">Conferva siliculosa</name>
    <dbReference type="NCBI Taxonomy" id="2880"/>
    <lineage>
        <taxon>Eukaryota</taxon>
        <taxon>Sar</taxon>
        <taxon>Stramenopiles</taxon>
        <taxon>Ochrophyta</taxon>
        <taxon>PX clade</taxon>
        <taxon>Phaeophyceae</taxon>
        <taxon>Ectocarpales</taxon>
        <taxon>Ectocarpaceae</taxon>
        <taxon>Ectocarpus</taxon>
    </lineage>
</organism>
<evidence type="ECO:0000256" key="1">
    <source>
        <dbReference type="ARBA" id="ARBA00008140"/>
    </source>
</evidence>
<dbReference type="eggNOG" id="KOG0324">
    <property type="taxonomic scope" value="Eukaryota"/>
</dbReference>
<evidence type="ECO:0000313" key="7">
    <source>
        <dbReference type="EMBL" id="CBJ26113.1"/>
    </source>
</evidence>
<dbReference type="AlphaFoldDB" id="D7FR46"/>
<evidence type="ECO:0000256" key="3">
    <source>
        <dbReference type="ARBA" id="ARBA00022801"/>
    </source>
</evidence>
<keyword evidence="2" id="KW-0645">Protease</keyword>